<evidence type="ECO:0000256" key="1">
    <source>
        <dbReference type="SAM" id="MobiDB-lite"/>
    </source>
</evidence>
<feature type="region of interest" description="Disordered" evidence="1">
    <location>
        <begin position="277"/>
        <end position="299"/>
    </location>
</feature>
<reference evidence="2 3" key="1">
    <citation type="submission" date="2014-02" db="EMBL/GenBank/DDBJ databases">
        <title>Transposable element dynamics among asymbiotic and ectomycorrhizal Amanita fungi.</title>
        <authorList>
            <consortium name="DOE Joint Genome Institute"/>
            <person name="Hess J."/>
            <person name="Skrede I."/>
            <person name="Wolfe B."/>
            <person name="LaButti K."/>
            <person name="Ohm R.A."/>
            <person name="Grigoriev I.V."/>
            <person name="Pringle A."/>
        </authorList>
    </citation>
    <scope>NUCLEOTIDE SEQUENCE [LARGE SCALE GENOMIC DNA]</scope>
    <source>
        <strain evidence="2 3">SKay4041</strain>
    </source>
</reference>
<name>A0A2A9NRY5_9AGAR</name>
<keyword evidence="3" id="KW-1185">Reference proteome</keyword>
<dbReference type="Proteomes" id="UP000242287">
    <property type="component" value="Unassembled WGS sequence"/>
</dbReference>
<evidence type="ECO:0000313" key="3">
    <source>
        <dbReference type="Proteomes" id="UP000242287"/>
    </source>
</evidence>
<feature type="compositionally biased region" description="Polar residues" evidence="1">
    <location>
        <begin position="280"/>
        <end position="299"/>
    </location>
</feature>
<sequence length="323" mass="35369">MSPPRRLNRRLPCRPSRFSEEFPACFKAKTTEARSSPSGFQTVSLANLHGVSSRFEEFTPRSKSSRVSSSPVRLSLKTVSAPVLVSTCIVSPPPLPWPMEAVVEFQTLPACSPSQAIIDQQLPDEVEVAELKENVCAAEHEIKPEEASDLVVLPESLKTVAEFQAPISCTQSQPITSQQHPDNVETIEPQEHDVVTESEIKETADVEVLPGPVEVVAESQPPVACLPSLAVTTRQSGPSNVKVKVAELKERVVAAENENAKLKEEITFLKTHLRKHSVSGAEQSGTGASDADNNSELQAESSRLRIKLEHLKDDIRFLDSRQK</sequence>
<dbReference type="AlphaFoldDB" id="A0A2A9NRY5"/>
<dbReference type="EMBL" id="KZ302002">
    <property type="protein sequence ID" value="PFH50526.1"/>
    <property type="molecule type" value="Genomic_DNA"/>
</dbReference>
<proteinExistence type="predicted"/>
<evidence type="ECO:0000313" key="2">
    <source>
        <dbReference type="EMBL" id="PFH50526.1"/>
    </source>
</evidence>
<protein>
    <submittedName>
        <fullName evidence="2">Uncharacterized protein</fullName>
    </submittedName>
</protein>
<organism evidence="2 3">
    <name type="scientific">Amanita thiersii Skay4041</name>
    <dbReference type="NCBI Taxonomy" id="703135"/>
    <lineage>
        <taxon>Eukaryota</taxon>
        <taxon>Fungi</taxon>
        <taxon>Dikarya</taxon>
        <taxon>Basidiomycota</taxon>
        <taxon>Agaricomycotina</taxon>
        <taxon>Agaricomycetes</taxon>
        <taxon>Agaricomycetidae</taxon>
        <taxon>Agaricales</taxon>
        <taxon>Pluteineae</taxon>
        <taxon>Amanitaceae</taxon>
        <taxon>Amanita</taxon>
    </lineage>
</organism>
<gene>
    <name evidence="2" type="ORF">AMATHDRAFT_3911</name>
</gene>
<accession>A0A2A9NRY5</accession>